<dbReference type="EMBL" id="SNAA01000011">
    <property type="protein sequence ID" value="TDL78410.1"/>
    <property type="molecule type" value="Genomic_DNA"/>
</dbReference>
<evidence type="ECO:0000313" key="7">
    <source>
        <dbReference type="Proteomes" id="UP000295701"/>
    </source>
</evidence>
<comment type="caution">
    <text evidence="6">The sequence shown here is derived from an EMBL/GenBank/DDBJ whole genome shotgun (WGS) entry which is preliminary data.</text>
</comment>
<dbReference type="InterPro" id="IPR038765">
    <property type="entry name" value="Papain-like_cys_pep_sf"/>
</dbReference>
<evidence type="ECO:0000256" key="2">
    <source>
        <dbReference type="ARBA" id="ARBA00022670"/>
    </source>
</evidence>
<dbReference type="InterPro" id="IPR000064">
    <property type="entry name" value="NLP_P60_dom"/>
</dbReference>
<dbReference type="PROSITE" id="PS51935">
    <property type="entry name" value="NLPC_P60"/>
    <property type="match status" value="1"/>
</dbReference>
<comment type="similarity">
    <text evidence="1">Belongs to the peptidase C40 family.</text>
</comment>
<dbReference type="GO" id="GO:0006508">
    <property type="term" value="P:proteolysis"/>
    <property type="evidence" value="ECO:0007669"/>
    <property type="project" value="UniProtKB-KW"/>
</dbReference>
<dbReference type="SUPFAM" id="SSF54001">
    <property type="entry name" value="Cysteine proteinases"/>
    <property type="match status" value="1"/>
</dbReference>
<dbReference type="InterPro" id="IPR051794">
    <property type="entry name" value="PG_Endopeptidase_C40"/>
</dbReference>
<dbReference type="Gene3D" id="3.90.1720.10">
    <property type="entry name" value="endopeptidase domain like (from Nostoc punctiforme)"/>
    <property type="match status" value="1"/>
</dbReference>
<proteinExistence type="inferred from homology"/>
<keyword evidence="3 6" id="KW-0378">Hydrolase</keyword>
<reference evidence="6 7" key="1">
    <citation type="submission" date="2019-03" db="EMBL/GenBank/DDBJ databases">
        <title>Primorskyibacter sp. SS33 isolated from sediments.</title>
        <authorList>
            <person name="Xunke S."/>
        </authorList>
    </citation>
    <scope>NUCLEOTIDE SEQUENCE [LARGE SCALE GENOMIC DNA]</scope>
    <source>
        <strain evidence="6 7">SS33</strain>
    </source>
</reference>
<sequence length="282" mass="30004">MTDRRLTPANGRVAASRLRGLVEAETFRDGSGASIMRPVADLWSSPDRATRDRQLLRGEGVVVYERRAGMAFVEAEKDGYVGYVDEAALGDPVRPTHAVAAPATHLYPAPDFKRPAVARLSFGARLRVVATPDARFAEAEDGLFVPRAHLRPVDRPLCDPAGVARLFLGVPYLWGGNSSDGIDCSGLVQAALVACGIACPGDSDLQETAVGSRVVLDAPVLRGDLFFWAGHVAMALDATDLIHANAHHMAVTVEPVPSTIARIADQGGGEVTTRRRVSPPRG</sequence>
<dbReference type="PANTHER" id="PTHR47359">
    <property type="entry name" value="PEPTIDOGLYCAN DL-ENDOPEPTIDASE CWLO"/>
    <property type="match status" value="1"/>
</dbReference>
<protein>
    <submittedName>
        <fullName evidence="6">NLP/P60 hydrolase</fullName>
    </submittedName>
</protein>
<name>A0A4R6A486_9RHOB</name>
<keyword evidence="4" id="KW-0788">Thiol protease</keyword>
<dbReference type="AlphaFoldDB" id="A0A4R6A486"/>
<evidence type="ECO:0000256" key="4">
    <source>
        <dbReference type="ARBA" id="ARBA00022807"/>
    </source>
</evidence>
<dbReference type="Pfam" id="PF18348">
    <property type="entry name" value="SH3_16"/>
    <property type="match status" value="1"/>
</dbReference>
<dbReference type="Pfam" id="PF00877">
    <property type="entry name" value="NLPC_P60"/>
    <property type="match status" value="1"/>
</dbReference>
<dbReference type="OrthoDB" id="9813368at2"/>
<evidence type="ECO:0000256" key="1">
    <source>
        <dbReference type="ARBA" id="ARBA00007074"/>
    </source>
</evidence>
<evidence type="ECO:0000256" key="3">
    <source>
        <dbReference type="ARBA" id="ARBA00022801"/>
    </source>
</evidence>
<dbReference type="PANTHER" id="PTHR47359:SF3">
    <property type="entry name" value="NLP_P60 DOMAIN-CONTAINING PROTEIN-RELATED"/>
    <property type="match status" value="1"/>
</dbReference>
<evidence type="ECO:0000259" key="5">
    <source>
        <dbReference type="PROSITE" id="PS51935"/>
    </source>
</evidence>
<dbReference type="RefSeq" id="WP_133397084.1">
    <property type="nucleotide sequence ID" value="NZ_SNAA01000011.1"/>
</dbReference>
<keyword evidence="7" id="KW-1185">Reference proteome</keyword>
<keyword evidence="2" id="KW-0645">Protease</keyword>
<dbReference type="InterPro" id="IPR041382">
    <property type="entry name" value="SH3_16"/>
</dbReference>
<dbReference type="GO" id="GO:0008234">
    <property type="term" value="F:cysteine-type peptidase activity"/>
    <property type="evidence" value="ECO:0007669"/>
    <property type="project" value="UniProtKB-KW"/>
</dbReference>
<dbReference type="Proteomes" id="UP000295701">
    <property type="component" value="Unassembled WGS sequence"/>
</dbReference>
<feature type="domain" description="NlpC/P60" evidence="5">
    <location>
        <begin position="152"/>
        <end position="278"/>
    </location>
</feature>
<accession>A0A4R6A486</accession>
<gene>
    <name evidence="6" type="ORF">E2L08_10740</name>
</gene>
<organism evidence="6 7">
    <name type="scientific">Palleronia sediminis</name>
    <dbReference type="NCBI Taxonomy" id="2547833"/>
    <lineage>
        <taxon>Bacteria</taxon>
        <taxon>Pseudomonadati</taxon>
        <taxon>Pseudomonadota</taxon>
        <taxon>Alphaproteobacteria</taxon>
        <taxon>Rhodobacterales</taxon>
        <taxon>Roseobacteraceae</taxon>
        <taxon>Palleronia</taxon>
    </lineage>
</organism>
<evidence type="ECO:0000313" key="6">
    <source>
        <dbReference type="EMBL" id="TDL78410.1"/>
    </source>
</evidence>